<dbReference type="AlphaFoldDB" id="A0AAV7EXS4"/>
<feature type="region of interest" description="Disordered" evidence="1">
    <location>
        <begin position="115"/>
        <end position="134"/>
    </location>
</feature>
<protein>
    <submittedName>
        <fullName evidence="2">Uncharacterized protein</fullName>
    </submittedName>
</protein>
<gene>
    <name evidence="2" type="ORF">H6P81_006180</name>
</gene>
<dbReference type="EMBL" id="JAINDJ010000003">
    <property type="protein sequence ID" value="KAG9453276.1"/>
    <property type="molecule type" value="Genomic_DNA"/>
</dbReference>
<proteinExistence type="predicted"/>
<organism evidence="2 3">
    <name type="scientific">Aristolochia fimbriata</name>
    <name type="common">White veined hardy Dutchman's pipe vine</name>
    <dbReference type="NCBI Taxonomy" id="158543"/>
    <lineage>
        <taxon>Eukaryota</taxon>
        <taxon>Viridiplantae</taxon>
        <taxon>Streptophyta</taxon>
        <taxon>Embryophyta</taxon>
        <taxon>Tracheophyta</taxon>
        <taxon>Spermatophyta</taxon>
        <taxon>Magnoliopsida</taxon>
        <taxon>Magnoliidae</taxon>
        <taxon>Piperales</taxon>
        <taxon>Aristolochiaceae</taxon>
        <taxon>Aristolochia</taxon>
    </lineage>
</organism>
<dbReference type="Proteomes" id="UP000825729">
    <property type="component" value="Unassembled WGS sequence"/>
</dbReference>
<sequence>MQPKAEVVEKFRGIEGIDPTDPHALSSVLDKVYKGHHGGYERGLGTRWSRRKHRVSATFSRNKNDQLSAQLEEALVVISQLKESDQEKFVDIIQMEKQTQVFLEFMEASNRNMASSSLDFTDSEVGETQPMPPS</sequence>
<comment type="caution">
    <text evidence="2">The sequence shown here is derived from an EMBL/GenBank/DDBJ whole genome shotgun (WGS) entry which is preliminary data.</text>
</comment>
<keyword evidence="3" id="KW-1185">Reference proteome</keyword>
<name>A0AAV7EXS4_ARIFI</name>
<evidence type="ECO:0000313" key="3">
    <source>
        <dbReference type="Proteomes" id="UP000825729"/>
    </source>
</evidence>
<reference evidence="2 3" key="1">
    <citation type="submission" date="2021-07" db="EMBL/GenBank/DDBJ databases">
        <title>The Aristolochia fimbriata genome: insights into angiosperm evolution, floral development and chemical biosynthesis.</title>
        <authorList>
            <person name="Jiao Y."/>
        </authorList>
    </citation>
    <scope>NUCLEOTIDE SEQUENCE [LARGE SCALE GENOMIC DNA]</scope>
    <source>
        <strain evidence="2">IBCAS-2021</strain>
        <tissue evidence="2">Leaf</tissue>
    </source>
</reference>
<evidence type="ECO:0000256" key="1">
    <source>
        <dbReference type="SAM" id="MobiDB-lite"/>
    </source>
</evidence>
<accession>A0AAV7EXS4</accession>
<evidence type="ECO:0000313" key="2">
    <source>
        <dbReference type="EMBL" id="KAG9453276.1"/>
    </source>
</evidence>